<keyword evidence="6" id="KW-1185">Reference proteome</keyword>
<dbReference type="PIRSF" id="PIRSF016557">
    <property type="entry name" value="Caps_synth_CpsB"/>
    <property type="match status" value="1"/>
</dbReference>
<evidence type="ECO:0000256" key="1">
    <source>
        <dbReference type="ARBA" id="ARBA00005750"/>
    </source>
</evidence>
<dbReference type="Proteomes" id="UP000466586">
    <property type="component" value="Unassembled WGS sequence"/>
</dbReference>
<comment type="catalytic activity">
    <reaction evidence="4">
        <text>O-phospho-L-tyrosyl-[protein] + H2O = L-tyrosyl-[protein] + phosphate</text>
        <dbReference type="Rhea" id="RHEA:10684"/>
        <dbReference type="Rhea" id="RHEA-COMP:10136"/>
        <dbReference type="Rhea" id="RHEA-COMP:20101"/>
        <dbReference type="ChEBI" id="CHEBI:15377"/>
        <dbReference type="ChEBI" id="CHEBI:43474"/>
        <dbReference type="ChEBI" id="CHEBI:46858"/>
        <dbReference type="ChEBI" id="CHEBI:61978"/>
        <dbReference type="EC" id="3.1.3.48"/>
    </reaction>
</comment>
<dbReference type="SUPFAM" id="SSF89550">
    <property type="entry name" value="PHP domain-like"/>
    <property type="match status" value="1"/>
</dbReference>
<dbReference type="Gene3D" id="3.20.20.140">
    <property type="entry name" value="Metal-dependent hydrolases"/>
    <property type="match status" value="1"/>
</dbReference>
<gene>
    <name evidence="5" type="ORF">GS399_14225</name>
</gene>
<evidence type="ECO:0000256" key="3">
    <source>
        <dbReference type="ARBA" id="ARBA00022801"/>
    </source>
</evidence>
<name>A0A7K1YCM5_9SPHI</name>
<dbReference type="AlphaFoldDB" id="A0A7K1YCM5"/>
<evidence type="ECO:0000313" key="6">
    <source>
        <dbReference type="Proteomes" id="UP000466586"/>
    </source>
</evidence>
<comment type="caution">
    <text evidence="5">The sequence shown here is derived from an EMBL/GenBank/DDBJ whole genome shotgun (WGS) entry which is preliminary data.</text>
</comment>
<dbReference type="RefSeq" id="WP_160845307.1">
    <property type="nucleotide sequence ID" value="NZ_WVHT01000006.1"/>
</dbReference>
<comment type="similarity">
    <text evidence="1">Belongs to the metallo-dependent hydrolases superfamily. CpsB/CapC family.</text>
</comment>
<dbReference type="EC" id="3.1.3.48" evidence="2"/>
<dbReference type="GO" id="GO:0004725">
    <property type="term" value="F:protein tyrosine phosphatase activity"/>
    <property type="evidence" value="ECO:0007669"/>
    <property type="project" value="UniProtKB-EC"/>
</dbReference>
<dbReference type="EMBL" id="WVHT01000006">
    <property type="protein sequence ID" value="MXV52131.1"/>
    <property type="molecule type" value="Genomic_DNA"/>
</dbReference>
<keyword evidence="3" id="KW-0378">Hydrolase</keyword>
<reference evidence="5 6" key="1">
    <citation type="submission" date="2019-11" db="EMBL/GenBank/DDBJ databases">
        <title>Pedobacter sp. HMF7647 Genome sequencing and assembly.</title>
        <authorList>
            <person name="Kang H."/>
            <person name="Kim H."/>
            <person name="Joh K."/>
        </authorList>
    </citation>
    <scope>NUCLEOTIDE SEQUENCE [LARGE SCALE GENOMIC DNA]</scope>
    <source>
        <strain evidence="5 6">HMF7647</strain>
    </source>
</reference>
<dbReference type="GO" id="GO:0030145">
    <property type="term" value="F:manganese ion binding"/>
    <property type="evidence" value="ECO:0007669"/>
    <property type="project" value="InterPro"/>
</dbReference>
<dbReference type="InterPro" id="IPR016667">
    <property type="entry name" value="Caps_polysacc_synth_CpsB/CapC"/>
</dbReference>
<organism evidence="5 6">
    <name type="scientific">Hufsiella arboris</name>
    <dbReference type="NCBI Taxonomy" id="2695275"/>
    <lineage>
        <taxon>Bacteria</taxon>
        <taxon>Pseudomonadati</taxon>
        <taxon>Bacteroidota</taxon>
        <taxon>Sphingobacteriia</taxon>
        <taxon>Sphingobacteriales</taxon>
        <taxon>Sphingobacteriaceae</taxon>
        <taxon>Hufsiella</taxon>
    </lineage>
</organism>
<accession>A0A7K1YCM5</accession>
<proteinExistence type="inferred from homology"/>
<evidence type="ECO:0000256" key="2">
    <source>
        <dbReference type="ARBA" id="ARBA00013064"/>
    </source>
</evidence>
<dbReference type="Pfam" id="PF19567">
    <property type="entry name" value="CpsB_CapC"/>
    <property type="match status" value="1"/>
</dbReference>
<evidence type="ECO:0000256" key="4">
    <source>
        <dbReference type="ARBA" id="ARBA00051722"/>
    </source>
</evidence>
<protein>
    <recommendedName>
        <fullName evidence="2">protein-tyrosine-phosphatase</fullName>
        <ecNumber evidence="2">3.1.3.48</ecNumber>
    </recommendedName>
</protein>
<evidence type="ECO:0000313" key="5">
    <source>
        <dbReference type="EMBL" id="MXV52131.1"/>
    </source>
</evidence>
<sequence length="254" mass="29338">MLNIFRKKISEISFENIGIDIHSHLLPGLDDGSKTIIQSVDFIKRLQKFGFEKFVCTPHIFMEVYPNNKETISAALASLNSLPEIKSMPVTVEAAAEYMMDENFDDLLLNDQVLCLPDNHVLIEMSYQVESRNISQYVFNLLAKGYKPILAHPERYTYYHDNMQPLIALKDAGCLFQLNLLSVTGYYGKRVKAAAVKLLSEKLIDFAGTDLHHERHLRMFEDITKWQDCYHYLRNYPFRNRELFGMSLTSVKAS</sequence>
<dbReference type="InterPro" id="IPR016195">
    <property type="entry name" value="Pol/histidinol_Pase-like"/>
</dbReference>
<dbReference type="PANTHER" id="PTHR39181:SF1">
    <property type="entry name" value="TYROSINE-PROTEIN PHOSPHATASE YWQE"/>
    <property type="match status" value="1"/>
</dbReference>
<dbReference type="PANTHER" id="PTHR39181">
    <property type="entry name" value="TYROSINE-PROTEIN PHOSPHATASE YWQE"/>
    <property type="match status" value="1"/>
</dbReference>